<dbReference type="STRING" id="318161.Sden_2489"/>
<dbReference type="PROSITE" id="PS01124">
    <property type="entry name" value="HTH_ARAC_FAMILY_2"/>
    <property type="match status" value="1"/>
</dbReference>
<dbReference type="AlphaFoldDB" id="Q12LA7"/>
<dbReference type="Pfam" id="PF06445">
    <property type="entry name" value="GyrI-like"/>
    <property type="match status" value="1"/>
</dbReference>
<dbReference type="GO" id="GO:0003700">
    <property type="term" value="F:DNA-binding transcription factor activity"/>
    <property type="evidence" value="ECO:0007669"/>
    <property type="project" value="InterPro"/>
</dbReference>
<dbReference type="HOGENOM" id="CLU_000445_81_1_6"/>
<dbReference type="EMBL" id="CP000302">
    <property type="protein sequence ID" value="ABE55769.1"/>
    <property type="molecule type" value="Genomic_DNA"/>
</dbReference>
<dbReference type="InterPro" id="IPR010499">
    <property type="entry name" value="AraC_E-bd"/>
</dbReference>
<evidence type="ECO:0000313" key="2">
    <source>
        <dbReference type="EMBL" id="ABE55769.1"/>
    </source>
</evidence>
<dbReference type="Pfam" id="PF12833">
    <property type="entry name" value="HTH_18"/>
    <property type="match status" value="1"/>
</dbReference>
<keyword evidence="3" id="KW-1185">Reference proteome</keyword>
<dbReference type="InterPro" id="IPR029442">
    <property type="entry name" value="GyrI-like"/>
</dbReference>
<dbReference type="eggNOG" id="COG2207">
    <property type="taxonomic scope" value="Bacteria"/>
</dbReference>
<dbReference type="InterPro" id="IPR018060">
    <property type="entry name" value="HTH_AraC"/>
</dbReference>
<dbReference type="KEGG" id="sdn:Sden_2489"/>
<name>Q12LA7_SHEDO</name>
<feature type="domain" description="HTH araC/xylS-type" evidence="1">
    <location>
        <begin position="12"/>
        <end position="115"/>
    </location>
</feature>
<dbReference type="SUPFAM" id="SSF55136">
    <property type="entry name" value="Probable bacterial effector-binding domain"/>
    <property type="match status" value="1"/>
</dbReference>
<gene>
    <name evidence="2" type="ordered locus">Sden_2489</name>
</gene>
<dbReference type="OrthoDB" id="282744at2"/>
<dbReference type="Gene3D" id="3.20.80.10">
    <property type="entry name" value="Regulatory factor, effector binding domain"/>
    <property type="match status" value="1"/>
</dbReference>
<organism evidence="2 3">
    <name type="scientific">Shewanella denitrificans (strain OS217 / ATCC BAA-1090 / DSM 15013)</name>
    <dbReference type="NCBI Taxonomy" id="318161"/>
    <lineage>
        <taxon>Bacteria</taxon>
        <taxon>Pseudomonadati</taxon>
        <taxon>Pseudomonadota</taxon>
        <taxon>Gammaproteobacteria</taxon>
        <taxon>Alteromonadales</taxon>
        <taxon>Shewanellaceae</taxon>
        <taxon>Shewanella</taxon>
    </lineage>
</organism>
<dbReference type="Gene3D" id="1.10.10.60">
    <property type="entry name" value="Homeodomain-like"/>
    <property type="match status" value="1"/>
</dbReference>
<dbReference type="InterPro" id="IPR011256">
    <property type="entry name" value="Reg_factor_effector_dom_sf"/>
</dbReference>
<dbReference type="SMART" id="SM00871">
    <property type="entry name" value="AraC_E_bind"/>
    <property type="match status" value="1"/>
</dbReference>
<protein>
    <submittedName>
        <fullName evidence="2">Transcription activator, effector binding</fullName>
    </submittedName>
</protein>
<proteinExistence type="predicted"/>
<evidence type="ECO:0000259" key="1">
    <source>
        <dbReference type="PROSITE" id="PS01124"/>
    </source>
</evidence>
<accession>Q12LA7</accession>
<dbReference type="Proteomes" id="UP000001982">
    <property type="component" value="Chromosome"/>
</dbReference>
<reference evidence="2 3" key="1">
    <citation type="submission" date="2006-03" db="EMBL/GenBank/DDBJ databases">
        <title>Complete sequence of Shewanella denitrificans OS217.</title>
        <authorList>
            <consortium name="US DOE Joint Genome Institute"/>
            <person name="Copeland A."/>
            <person name="Lucas S."/>
            <person name="Lapidus A."/>
            <person name="Barry K."/>
            <person name="Detter J.C."/>
            <person name="Glavina del Rio T."/>
            <person name="Hammon N."/>
            <person name="Israni S."/>
            <person name="Dalin E."/>
            <person name="Tice H."/>
            <person name="Pitluck S."/>
            <person name="Brettin T."/>
            <person name="Bruce D."/>
            <person name="Han C."/>
            <person name="Tapia R."/>
            <person name="Gilna P."/>
            <person name="Kiss H."/>
            <person name="Schmutz J."/>
            <person name="Larimer F."/>
            <person name="Land M."/>
            <person name="Hauser L."/>
            <person name="Kyrpides N."/>
            <person name="Lykidis A."/>
            <person name="Richardson P."/>
        </authorList>
    </citation>
    <scope>NUCLEOTIDE SEQUENCE [LARGE SCALE GENOMIC DNA]</scope>
    <source>
        <strain evidence="3">OS217 / ATCC BAA-1090 / DSM 15013</strain>
    </source>
</reference>
<dbReference type="GO" id="GO:0043565">
    <property type="term" value="F:sequence-specific DNA binding"/>
    <property type="evidence" value="ECO:0007669"/>
    <property type="project" value="InterPro"/>
</dbReference>
<dbReference type="PANTHER" id="PTHR40055">
    <property type="entry name" value="TRANSCRIPTIONAL REGULATOR YGIV-RELATED"/>
    <property type="match status" value="1"/>
</dbReference>
<dbReference type="PANTHER" id="PTHR40055:SF1">
    <property type="entry name" value="TRANSCRIPTIONAL REGULATOR YGIV-RELATED"/>
    <property type="match status" value="1"/>
</dbReference>
<dbReference type="InterPro" id="IPR050908">
    <property type="entry name" value="SmbC-like"/>
</dbReference>
<dbReference type="SMART" id="SM00342">
    <property type="entry name" value="HTH_ARAC"/>
    <property type="match status" value="1"/>
</dbReference>
<dbReference type="eggNOG" id="COG3449">
    <property type="taxonomic scope" value="Bacteria"/>
</dbReference>
<evidence type="ECO:0000313" key="3">
    <source>
        <dbReference type="Proteomes" id="UP000001982"/>
    </source>
</evidence>
<sequence>MNMMEDYQQKFERVLSHIDEHLSKPLAVDTLIAIAGLPQTQGQGHFLRLFSAMYGIELIDYINLLRDLQSVFELAYRPNISMADIASNASFQCPKAFSEDFNARNGMTPEAFRLKPEWNAWFEKQAALDTMRTPNLASNDIHHKVTLVDLASIELAVVEHSGPVSNLHGSLQAFIGWRRAMHTPPLVSRSFNLVYHDVKHVPASEYRLDIGAEIGRPLTAQDVGMVSKQLPKGRYALLAHTGNEASLGEAINDLYGQWLVNSGEPLADFPLVLERVTQFPDVAQHKAVTHIYLGLKT</sequence>